<reference evidence="1" key="1">
    <citation type="submission" date="2014-02" db="EMBL/GenBank/DDBJ databases">
        <title>The Genome Sequence of Trichophyton rubrum (morphotype fischeri) CBS 288.86.</title>
        <authorList>
            <consortium name="The Broad Institute Genomics Platform"/>
            <person name="Cuomo C.A."/>
            <person name="White T.C."/>
            <person name="Graser Y."/>
            <person name="Martinez-Rossi N."/>
            <person name="Heitman J."/>
            <person name="Young S.K."/>
            <person name="Zeng Q."/>
            <person name="Gargeya S."/>
            <person name="Abouelleil A."/>
            <person name="Alvarado L."/>
            <person name="Chapman S.B."/>
            <person name="Gainer-Dewar J."/>
            <person name="Goldberg J."/>
            <person name="Griggs A."/>
            <person name="Gujja S."/>
            <person name="Hansen M."/>
            <person name="Howarth C."/>
            <person name="Imamovic A."/>
            <person name="Larimer J."/>
            <person name="Martinez D."/>
            <person name="Murphy C."/>
            <person name="Pearson M.D."/>
            <person name="Persinoti G."/>
            <person name="Poon T."/>
            <person name="Priest M."/>
            <person name="Roberts A.D."/>
            <person name="Saif S."/>
            <person name="Shea T.D."/>
            <person name="Sykes S.N."/>
            <person name="Wortman J."/>
            <person name="Nusbaum C."/>
            <person name="Birren B."/>
        </authorList>
    </citation>
    <scope>NUCLEOTIDE SEQUENCE [LARGE SCALE GENOMIC DNA]</scope>
    <source>
        <strain evidence="1">CBS 288.86</strain>
    </source>
</reference>
<accession>A0A022VWR8</accession>
<gene>
    <name evidence="1" type="ORF">H103_06110</name>
</gene>
<name>A0A022VWR8_TRIRU</name>
<protein>
    <submittedName>
        <fullName evidence="1">Uncharacterized protein</fullName>
    </submittedName>
</protein>
<dbReference type="Proteomes" id="UP000023758">
    <property type="component" value="Unassembled WGS sequence"/>
</dbReference>
<dbReference type="OrthoDB" id="4186463at2759"/>
<evidence type="ECO:0000313" key="1">
    <source>
        <dbReference type="EMBL" id="EZF50394.1"/>
    </source>
</evidence>
<sequence length="290" mass="33447">MLTRTSRPLTKAPEPDKRPTVRNMIKWLWHDGFYKGVVGWRGNVELGDISLPTEAFNSQMKRYNEPRLEDFDQVAACFKDESCPPNFVEEMIEKHSELIPRAVKKINKQLLHAGVSGEEVDRLGKGHDAGKKEAYAKLDRLVEAKRKIQPEERVYRVVFGKVDGRWLSQEVPVDANCTLAEFDSKTREYSLASCEGSGVDAMVGNGIPRMNKRRSESQWLYKLVPAGQSVVKQTEEGWKRLETPQHFERLKERQVQHRPVTVLMCRVGFLQRKKILEEKHDSKRLTGYIL</sequence>
<dbReference type="AlphaFoldDB" id="A0A022VWR8"/>
<dbReference type="HOGENOM" id="CLU_069205_0_0_1"/>
<proteinExistence type="predicted"/>
<dbReference type="EMBL" id="KK207886">
    <property type="protein sequence ID" value="EZF50394.1"/>
    <property type="molecule type" value="Genomic_DNA"/>
</dbReference>
<organism evidence="1">
    <name type="scientific">Trichophyton rubrum CBS 288.86</name>
    <dbReference type="NCBI Taxonomy" id="1215330"/>
    <lineage>
        <taxon>Eukaryota</taxon>
        <taxon>Fungi</taxon>
        <taxon>Dikarya</taxon>
        <taxon>Ascomycota</taxon>
        <taxon>Pezizomycotina</taxon>
        <taxon>Eurotiomycetes</taxon>
        <taxon>Eurotiomycetidae</taxon>
        <taxon>Onygenales</taxon>
        <taxon>Arthrodermataceae</taxon>
        <taxon>Trichophyton</taxon>
    </lineage>
</organism>